<name>A0A384ZZG7_9CAUD</name>
<dbReference type="EMBL" id="MH460462">
    <property type="protein sequence ID" value="AXG67626.1"/>
    <property type="molecule type" value="Genomic_DNA"/>
</dbReference>
<organism evidence="1 2">
    <name type="scientific">Dickeya phage vB_DsoM_JA33</name>
    <dbReference type="NCBI Taxonomy" id="2283032"/>
    <lineage>
        <taxon>Viruses</taxon>
        <taxon>Duplodnaviria</taxon>
        <taxon>Heunggongvirae</taxon>
        <taxon>Uroviricota</taxon>
        <taxon>Caudoviricetes</taxon>
        <taxon>Salmondvirus</taxon>
        <taxon>Salmondvirus JA11</taxon>
    </lineage>
</organism>
<gene>
    <name evidence="1" type="ORF">JA33_252</name>
</gene>
<protein>
    <submittedName>
        <fullName evidence="1">Uncharacterized protein</fullName>
    </submittedName>
</protein>
<reference evidence="1 2" key="1">
    <citation type="journal article" date="2018" name="Front. Microbiol.">
        <title>Jumbo Bacteriophages Are Represented Within an Increasing Diversity of Environmental Viruses Infecting the Emerging Phytopathogen, Dickeya solani.</title>
        <authorList>
            <person name="Day A.W."/>
            <person name="Ahn J."/>
            <person name="Salmond G.P.C."/>
        </authorList>
    </citation>
    <scope>NUCLEOTIDE SEQUENCE [LARGE SCALE GENOMIC DNA]</scope>
</reference>
<dbReference type="Proteomes" id="UP000263072">
    <property type="component" value="Segment"/>
</dbReference>
<proteinExistence type="predicted"/>
<evidence type="ECO:0000313" key="2">
    <source>
        <dbReference type="Proteomes" id="UP000263072"/>
    </source>
</evidence>
<accession>A0A384ZZG7</accession>
<evidence type="ECO:0000313" key="1">
    <source>
        <dbReference type="EMBL" id="AXG67626.1"/>
    </source>
</evidence>
<sequence length="261" mass="29971">MNSKLALIAAICVEAFTKNETDNIATITVRALLQSANITIQPNKIIFESEDFADDCAVVAELTCAGENIRIESKMYDDSFMDESDFEDARTVVFSEATHSLQFVCSQLASLTLDPEFSIVPLEDTRVCGVKNSYASDNEDILDEYDDFEERDPVQLKAKRIAFLDKHFGSPEFIRMCEEIDVPAFENKKQAISYFEHTEDDPESTMSIVDTFETYMELDTSSYDWDDRYDLMESIIERIDKDIKSKNDRKSLLSKIREWIK</sequence>